<name>A0AAQ3TQ25_PASNO</name>
<organism evidence="1 2">
    <name type="scientific">Paspalum notatum var. saurae</name>
    <dbReference type="NCBI Taxonomy" id="547442"/>
    <lineage>
        <taxon>Eukaryota</taxon>
        <taxon>Viridiplantae</taxon>
        <taxon>Streptophyta</taxon>
        <taxon>Embryophyta</taxon>
        <taxon>Tracheophyta</taxon>
        <taxon>Spermatophyta</taxon>
        <taxon>Magnoliopsida</taxon>
        <taxon>Liliopsida</taxon>
        <taxon>Poales</taxon>
        <taxon>Poaceae</taxon>
        <taxon>PACMAD clade</taxon>
        <taxon>Panicoideae</taxon>
        <taxon>Andropogonodae</taxon>
        <taxon>Paspaleae</taxon>
        <taxon>Paspalinae</taxon>
        <taxon>Paspalum</taxon>
    </lineage>
</organism>
<evidence type="ECO:0000313" key="2">
    <source>
        <dbReference type="Proteomes" id="UP001341281"/>
    </source>
</evidence>
<gene>
    <name evidence="1" type="ORF">U9M48_025089</name>
</gene>
<proteinExistence type="predicted"/>
<accession>A0AAQ3TQ25</accession>
<reference evidence="1 2" key="1">
    <citation type="submission" date="2024-02" db="EMBL/GenBank/DDBJ databases">
        <title>High-quality chromosome-scale genome assembly of Pensacola bahiagrass (Paspalum notatum Flugge var. saurae).</title>
        <authorList>
            <person name="Vega J.M."/>
            <person name="Podio M."/>
            <person name="Orjuela J."/>
            <person name="Siena L.A."/>
            <person name="Pessino S.C."/>
            <person name="Combes M.C."/>
            <person name="Mariac C."/>
            <person name="Albertini E."/>
            <person name="Pupilli F."/>
            <person name="Ortiz J.P.A."/>
            <person name="Leblanc O."/>
        </authorList>
    </citation>
    <scope>NUCLEOTIDE SEQUENCE [LARGE SCALE GENOMIC DNA]</scope>
    <source>
        <strain evidence="1">R1</strain>
        <tissue evidence="1">Leaf</tissue>
    </source>
</reference>
<evidence type="ECO:0000313" key="1">
    <source>
        <dbReference type="EMBL" id="WVZ77194.1"/>
    </source>
</evidence>
<dbReference type="Proteomes" id="UP001341281">
    <property type="component" value="Chromosome 05"/>
</dbReference>
<protein>
    <submittedName>
        <fullName evidence="1">Uncharacterized protein</fullName>
    </submittedName>
</protein>
<sequence length="14" mass="1717">MFLHDLNNLLIIFN</sequence>
<dbReference type="EMBL" id="CP144749">
    <property type="protein sequence ID" value="WVZ77194.1"/>
    <property type="molecule type" value="Genomic_DNA"/>
</dbReference>
<keyword evidence="2" id="KW-1185">Reference proteome</keyword>